<keyword evidence="3" id="KW-1185">Reference proteome</keyword>
<feature type="compositionally biased region" description="Basic and acidic residues" evidence="1">
    <location>
        <begin position="32"/>
        <end position="48"/>
    </location>
</feature>
<evidence type="ECO:0000256" key="1">
    <source>
        <dbReference type="SAM" id="MobiDB-lite"/>
    </source>
</evidence>
<dbReference type="EMBL" id="JAWDGP010003868">
    <property type="protein sequence ID" value="KAK3770087.1"/>
    <property type="molecule type" value="Genomic_DNA"/>
</dbReference>
<reference evidence="2" key="1">
    <citation type="journal article" date="2023" name="G3 (Bethesda)">
        <title>A reference genome for the long-term kleptoplast-retaining sea slug Elysia crispata morphotype clarki.</title>
        <authorList>
            <person name="Eastman K.E."/>
            <person name="Pendleton A.L."/>
            <person name="Shaikh M.A."/>
            <person name="Suttiyut T."/>
            <person name="Ogas R."/>
            <person name="Tomko P."/>
            <person name="Gavelis G."/>
            <person name="Widhalm J.R."/>
            <person name="Wisecaver J.H."/>
        </authorList>
    </citation>
    <scope>NUCLEOTIDE SEQUENCE</scope>
    <source>
        <strain evidence="2">ECLA1</strain>
    </source>
</reference>
<comment type="caution">
    <text evidence="2">The sequence shown here is derived from an EMBL/GenBank/DDBJ whole genome shotgun (WGS) entry which is preliminary data.</text>
</comment>
<feature type="compositionally biased region" description="Basic and acidic residues" evidence="1">
    <location>
        <begin position="81"/>
        <end position="90"/>
    </location>
</feature>
<evidence type="ECO:0000313" key="3">
    <source>
        <dbReference type="Proteomes" id="UP001283361"/>
    </source>
</evidence>
<feature type="compositionally biased region" description="Polar residues" evidence="1">
    <location>
        <begin position="49"/>
        <end position="68"/>
    </location>
</feature>
<dbReference type="Proteomes" id="UP001283361">
    <property type="component" value="Unassembled WGS sequence"/>
</dbReference>
<gene>
    <name evidence="2" type="ORF">RRG08_040994</name>
</gene>
<organism evidence="2 3">
    <name type="scientific">Elysia crispata</name>
    <name type="common">lettuce slug</name>
    <dbReference type="NCBI Taxonomy" id="231223"/>
    <lineage>
        <taxon>Eukaryota</taxon>
        <taxon>Metazoa</taxon>
        <taxon>Spiralia</taxon>
        <taxon>Lophotrochozoa</taxon>
        <taxon>Mollusca</taxon>
        <taxon>Gastropoda</taxon>
        <taxon>Heterobranchia</taxon>
        <taxon>Euthyneura</taxon>
        <taxon>Panpulmonata</taxon>
        <taxon>Sacoglossa</taxon>
        <taxon>Placobranchoidea</taxon>
        <taxon>Plakobranchidae</taxon>
        <taxon>Elysia</taxon>
    </lineage>
</organism>
<proteinExistence type="predicted"/>
<dbReference type="AlphaFoldDB" id="A0AAE1DGV7"/>
<feature type="compositionally biased region" description="Polar residues" evidence="1">
    <location>
        <begin position="91"/>
        <end position="102"/>
    </location>
</feature>
<accession>A0AAE1DGV7</accession>
<sequence>METEWSVSYGPIVNMKRLTGDLNAKVQRAEKKDSLLLPKHHNEERQEELTQLNQDTSFKQPLSQSSAETSHRPPTCVHGDSQLRFKKLDLESTTQSRNEGNI</sequence>
<evidence type="ECO:0000313" key="2">
    <source>
        <dbReference type="EMBL" id="KAK3770087.1"/>
    </source>
</evidence>
<feature type="region of interest" description="Disordered" evidence="1">
    <location>
        <begin position="32"/>
        <end position="102"/>
    </location>
</feature>
<protein>
    <submittedName>
        <fullName evidence="2">Uncharacterized protein</fullName>
    </submittedName>
</protein>
<name>A0AAE1DGV7_9GAST</name>